<organism evidence="2 3">
    <name type="scientific">Constantimarinum furrinae</name>
    <dbReference type="NCBI Taxonomy" id="2562285"/>
    <lineage>
        <taxon>Bacteria</taxon>
        <taxon>Pseudomonadati</taxon>
        <taxon>Bacteroidota</taxon>
        <taxon>Flavobacteriia</taxon>
        <taxon>Flavobacteriales</taxon>
        <taxon>Flavobacteriaceae</taxon>
        <taxon>Altibacter/Constantimarinum group</taxon>
        <taxon>Constantimarinum</taxon>
    </lineage>
</organism>
<dbReference type="EMBL" id="CP052909">
    <property type="protein sequence ID" value="QNJ98878.1"/>
    <property type="molecule type" value="Genomic_DNA"/>
</dbReference>
<feature type="chain" id="PRO_5028854257" description="Adhesin domain-containing protein" evidence="1">
    <location>
        <begin position="21"/>
        <end position="361"/>
    </location>
</feature>
<dbReference type="AlphaFoldDB" id="A0A7G8PX12"/>
<evidence type="ECO:0000313" key="2">
    <source>
        <dbReference type="EMBL" id="QNJ98878.1"/>
    </source>
</evidence>
<name>A0A7G8PX12_9FLAO</name>
<keyword evidence="3" id="KW-1185">Reference proteome</keyword>
<sequence length="361" mass="40030">MKLLFNQLILILLFPALMSAGNNNSKGKYTKEKTIKKEFSVNANAGLKVDNSYGNLDIVTWNENRTVIEVHIETNGDDEELVQKKLDEITVEFSANASLVSAKTLFGDKGKSWSFWGKKGNNVSMKINYTIKMPITNSVDLENDYGAISLNKLEGNAKINCDYGKLIIGQLMAENNYLNFDYTSKSTIDYMKSGKIDADYSGFRLEKVEKLELNADYTNSEIIEVSDINYNSDYGKIEVGKAGKVVGNGDYVTHRLGTITGSLNLNSDYGSISIDRVSNGAKDVTIRSQYTGIKLGFDSSLSFDFYARVTYANLNGEDTINITKTDKDITEKTYEGYHGTKGSGTKFNINSSYGGITLKKM</sequence>
<accession>A0A7G8PX12</accession>
<feature type="signal peptide" evidence="1">
    <location>
        <begin position="1"/>
        <end position="20"/>
    </location>
</feature>
<evidence type="ECO:0000313" key="3">
    <source>
        <dbReference type="Proteomes" id="UP000515514"/>
    </source>
</evidence>
<protein>
    <recommendedName>
        <fullName evidence="4">Adhesin domain-containing protein</fullName>
    </recommendedName>
</protein>
<dbReference type="Proteomes" id="UP000515514">
    <property type="component" value="Chromosome"/>
</dbReference>
<keyword evidence="1" id="KW-0732">Signal</keyword>
<dbReference type="RefSeq" id="WP_233279964.1">
    <property type="nucleotide sequence ID" value="NZ_CP052909.1"/>
</dbReference>
<evidence type="ECO:0000256" key="1">
    <source>
        <dbReference type="SAM" id="SignalP"/>
    </source>
</evidence>
<dbReference type="KEGG" id="alti:ALE3EI_2338"/>
<proteinExistence type="predicted"/>
<reference evidence="2 3" key="1">
    <citation type="submission" date="2020-04" db="EMBL/GenBank/DDBJ databases">
        <title>Genome sequence of Altibacter aquimarinus strain ALE3EI.</title>
        <authorList>
            <person name="Oh H.-M."/>
            <person name="Jang D."/>
        </authorList>
    </citation>
    <scope>NUCLEOTIDE SEQUENCE [LARGE SCALE GENOMIC DNA]</scope>
    <source>
        <strain evidence="2 3">ALE3EI</strain>
    </source>
</reference>
<evidence type="ECO:0008006" key="4">
    <source>
        <dbReference type="Google" id="ProtNLM"/>
    </source>
</evidence>
<gene>
    <name evidence="2" type="ORF">ALE3EI_2338</name>
</gene>